<protein>
    <submittedName>
        <fullName evidence="1">Uncharacterized protein</fullName>
    </submittedName>
</protein>
<keyword evidence="2" id="KW-1185">Reference proteome</keyword>
<dbReference type="RefSeq" id="WP_163519472.1">
    <property type="nucleotide sequence ID" value="NZ_JTCM02000202.1"/>
</dbReference>
<dbReference type="AlphaFoldDB" id="A0A846HL99"/>
<dbReference type="Proteomes" id="UP000031549">
    <property type="component" value="Unassembled WGS sequence"/>
</dbReference>
<gene>
    <name evidence="1" type="ORF">PI95_034600</name>
</gene>
<sequence>MRSRPILNAQCPMPKIMQPNQERIISELYQASESVGLEITEFIDFILVQNPEVDRTTATHVAIFCLRQLRTAFLEEPHLMQQLRAIALHFSKP</sequence>
<organism evidence="1 2">
    <name type="scientific">Hassallia byssoidea VB512170</name>
    <dbReference type="NCBI Taxonomy" id="1304833"/>
    <lineage>
        <taxon>Bacteria</taxon>
        <taxon>Bacillati</taxon>
        <taxon>Cyanobacteriota</taxon>
        <taxon>Cyanophyceae</taxon>
        <taxon>Nostocales</taxon>
        <taxon>Tolypothrichaceae</taxon>
        <taxon>Hassallia</taxon>
    </lineage>
</organism>
<proteinExistence type="predicted"/>
<accession>A0A846HL99</accession>
<reference evidence="1 2" key="1">
    <citation type="journal article" date="2015" name="Genome Announc.">
        <title>Draft Genome Sequence of Cyanobacterium Hassallia byssoidea Strain VB512170, Isolated from Monuments in India.</title>
        <authorList>
            <person name="Singh D."/>
            <person name="Chandrababunaidu M.M."/>
            <person name="Panda A."/>
            <person name="Sen D."/>
            <person name="Bhattacharyya S."/>
            <person name="Adhikary S.P."/>
            <person name="Tripathy S."/>
        </authorList>
    </citation>
    <scope>NUCLEOTIDE SEQUENCE [LARGE SCALE GENOMIC DNA]</scope>
    <source>
        <strain evidence="1 2">VB512170</strain>
    </source>
</reference>
<evidence type="ECO:0000313" key="1">
    <source>
        <dbReference type="EMBL" id="NEU77453.1"/>
    </source>
</evidence>
<evidence type="ECO:0000313" key="2">
    <source>
        <dbReference type="Proteomes" id="UP000031549"/>
    </source>
</evidence>
<name>A0A846HL99_9CYAN</name>
<dbReference type="EMBL" id="JTCM02000202">
    <property type="protein sequence ID" value="NEU77453.1"/>
    <property type="molecule type" value="Genomic_DNA"/>
</dbReference>
<comment type="caution">
    <text evidence="1">The sequence shown here is derived from an EMBL/GenBank/DDBJ whole genome shotgun (WGS) entry which is preliminary data.</text>
</comment>